<comment type="caution">
    <text evidence="1">The sequence shown here is derived from an EMBL/GenBank/DDBJ whole genome shotgun (WGS) entry which is preliminary data.</text>
</comment>
<keyword evidence="2" id="KW-1185">Reference proteome</keyword>
<reference evidence="1" key="1">
    <citation type="submission" date="2016-11" db="EMBL/GenBank/DDBJ databases">
        <title>The genome sequence of Colletotrichum cuscutae.</title>
        <authorList>
            <person name="Baroncelli R."/>
        </authorList>
    </citation>
    <scope>NUCLEOTIDE SEQUENCE</scope>
    <source>
        <strain evidence="1">IMI 304802</strain>
    </source>
</reference>
<evidence type="ECO:0000313" key="1">
    <source>
        <dbReference type="EMBL" id="KAK1479038.1"/>
    </source>
</evidence>
<dbReference type="EMBL" id="MPDP01000120">
    <property type="protein sequence ID" value="KAK1479038.1"/>
    <property type="molecule type" value="Genomic_DNA"/>
</dbReference>
<organism evidence="1 2">
    <name type="scientific">Colletotrichum cuscutae</name>
    <dbReference type="NCBI Taxonomy" id="1209917"/>
    <lineage>
        <taxon>Eukaryota</taxon>
        <taxon>Fungi</taxon>
        <taxon>Dikarya</taxon>
        <taxon>Ascomycota</taxon>
        <taxon>Pezizomycotina</taxon>
        <taxon>Sordariomycetes</taxon>
        <taxon>Hypocreomycetidae</taxon>
        <taxon>Glomerellales</taxon>
        <taxon>Glomerellaceae</taxon>
        <taxon>Colletotrichum</taxon>
        <taxon>Colletotrichum acutatum species complex</taxon>
    </lineage>
</organism>
<protein>
    <submittedName>
        <fullName evidence="1">Uncharacterized protein</fullName>
    </submittedName>
</protein>
<sequence length="373" mass="41441">MHNKPPQIRKTRPTSAGARSTYCPIYSAVRLNGFEMGAQESRQLGQSLLDWSNASRHGAPPGEEILPVLESVWQQLDCGFKESLLKRLRLIVTPDRFDGAVTVMVDSIVKESHHLWTVRPEAFFGDELSKPSLQEAAQCLDNQKGQAEYQQRFLHMAMAYVRGTHGYKIAESDKQRVYEGKRNAVLASKFTLGAPFIINIARSTLRKLPVEENNETHQKVMRQLEGQNALGVALPYRNTGLAVWNYLVNHRLVREAVDIDKEWQMMGSGDVWTKLSSQCPPPSQLPMSLQTPDQVAPSALPDDYTSFTTPQPTRPYFSPAQLFLPMASPSPAASLSLLQGSSATVPQLLGLHVSLDSRAFESNASFGATEYLS</sequence>
<gene>
    <name evidence="1" type="ORF">CCUS01_16419</name>
</gene>
<accession>A0AAI9Y5N3</accession>
<dbReference type="AlphaFoldDB" id="A0AAI9Y5N3"/>
<evidence type="ECO:0000313" key="2">
    <source>
        <dbReference type="Proteomes" id="UP001239213"/>
    </source>
</evidence>
<name>A0AAI9Y5N3_9PEZI</name>
<dbReference type="Proteomes" id="UP001239213">
    <property type="component" value="Unassembled WGS sequence"/>
</dbReference>
<proteinExistence type="predicted"/>